<keyword evidence="2" id="KW-0813">Transport</keyword>
<evidence type="ECO:0000313" key="8">
    <source>
        <dbReference type="EMBL" id="KLU86863.1"/>
    </source>
</evidence>
<evidence type="ECO:0000256" key="4">
    <source>
        <dbReference type="ARBA" id="ARBA00022989"/>
    </source>
</evidence>
<feature type="region of interest" description="Disordered" evidence="6">
    <location>
        <begin position="1"/>
        <end position="23"/>
    </location>
</feature>
<proteinExistence type="predicted"/>
<evidence type="ECO:0000256" key="5">
    <source>
        <dbReference type="ARBA" id="ARBA00023136"/>
    </source>
</evidence>
<reference evidence="9" key="5">
    <citation type="submission" date="2015-06" db="UniProtKB">
        <authorList>
            <consortium name="EnsemblFungi"/>
        </authorList>
    </citation>
    <scope>IDENTIFICATION</scope>
    <source>
        <strain evidence="9">ATCC 64411</strain>
    </source>
</reference>
<evidence type="ECO:0000313" key="10">
    <source>
        <dbReference type="Proteomes" id="UP000011715"/>
    </source>
</evidence>
<dbReference type="eggNOG" id="KOG1289">
    <property type="taxonomic scope" value="Eukaryota"/>
</dbReference>
<feature type="transmembrane region" description="Helical" evidence="7">
    <location>
        <begin position="452"/>
        <end position="473"/>
    </location>
</feature>
<reference evidence="10" key="1">
    <citation type="submission" date="2010-05" db="EMBL/GenBank/DDBJ databases">
        <title>The genome sequence of Magnaporthe poae strain ATCC 64411.</title>
        <authorList>
            <person name="Ma L.-J."/>
            <person name="Dead R."/>
            <person name="Young S."/>
            <person name="Zeng Q."/>
            <person name="Koehrsen M."/>
            <person name="Alvarado L."/>
            <person name="Berlin A."/>
            <person name="Chapman S.B."/>
            <person name="Chen Z."/>
            <person name="Freedman E."/>
            <person name="Gellesch M."/>
            <person name="Goldberg J."/>
            <person name="Griggs A."/>
            <person name="Gujja S."/>
            <person name="Heilman E.R."/>
            <person name="Heiman D."/>
            <person name="Hepburn T."/>
            <person name="Howarth C."/>
            <person name="Jen D."/>
            <person name="Larson L."/>
            <person name="Mehta T."/>
            <person name="Neiman D."/>
            <person name="Pearson M."/>
            <person name="Roberts A."/>
            <person name="Saif S."/>
            <person name="Shea T."/>
            <person name="Shenoy N."/>
            <person name="Sisk P."/>
            <person name="Stolte C."/>
            <person name="Sykes S."/>
            <person name="Walk T."/>
            <person name="White J."/>
            <person name="Yandava C."/>
            <person name="Haas B."/>
            <person name="Nusbaum C."/>
            <person name="Birren B."/>
        </authorList>
    </citation>
    <scope>NUCLEOTIDE SEQUENCE [LARGE SCALE GENOMIC DNA]</scope>
    <source>
        <strain evidence="10">ATCC 64411 / 73-15</strain>
    </source>
</reference>
<feature type="transmembrane region" description="Helical" evidence="7">
    <location>
        <begin position="137"/>
        <end position="159"/>
    </location>
</feature>
<evidence type="ECO:0000256" key="7">
    <source>
        <dbReference type="SAM" id="Phobius"/>
    </source>
</evidence>
<evidence type="ECO:0000256" key="3">
    <source>
        <dbReference type="ARBA" id="ARBA00022692"/>
    </source>
</evidence>
<feature type="transmembrane region" description="Helical" evidence="7">
    <location>
        <begin position="321"/>
        <end position="346"/>
    </location>
</feature>
<feature type="transmembrane region" description="Helical" evidence="7">
    <location>
        <begin position="280"/>
        <end position="301"/>
    </location>
</feature>
<dbReference type="Gene3D" id="1.20.1740.10">
    <property type="entry name" value="Amino acid/polyamine transporter I"/>
    <property type="match status" value="1"/>
</dbReference>
<dbReference type="EMBL" id="ADBL01001401">
    <property type="status" value="NOT_ANNOTATED_CDS"/>
    <property type="molecule type" value="Genomic_DNA"/>
</dbReference>
<name>A0A0C4E0J4_MAGP6</name>
<dbReference type="EMBL" id="GL876970">
    <property type="protein sequence ID" value="KLU86863.1"/>
    <property type="molecule type" value="Genomic_DNA"/>
</dbReference>
<feature type="transmembrane region" description="Helical" evidence="7">
    <location>
        <begin position="485"/>
        <end position="504"/>
    </location>
</feature>
<evidence type="ECO:0000256" key="6">
    <source>
        <dbReference type="SAM" id="MobiDB-lite"/>
    </source>
</evidence>
<dbReference type="InterPro" id="IPR002293">
    <property type="entry name" value="AA/rel_permease1"/>
</dbReference>
<dbReference type="VEuPathDB" id="FungiDB:MAPG_05871"/>
<dbReference type="OMA" id="KHYHGPR"/>
<reference evidence="8" key="2">
    <citation type="submission" date="2010-05" db="EMBL/GenBank/DDBJ databases">
        <title>The Genome Sequence of Magnaporthe poae strain ATCC 64411.</title>
        <authorList>
            <consortium name="The Broad Institute Genome Sequencing Platform"/>
            <consortium name="Broad Institute Genome Sequencing Center for Infectious Disease"/>
            <person name="Ma L.-J."/>
            <person name="Dead R."/>
            <person name="Young S."/>
            <person name="Zeng Q."/>
            <person name="Koehrsen M."/>
            <person name="Alvarado L."/>
            <person name="Berlin A."/>
            <person name="Chapman S.B."/>
            <person name="Chen Z."/>
            <person name="Freedman E."/>
            <person name="Gellesch M."/>
            <person name="Goldberg J."/>
            <person name="Griggs A."/>
            <person name="Gujja S."/>
            <person name="Heilman E.R."/>
            <person name="Heiman D."/>
            <person name="Hepburn T."/>
            <person name="Howarth C."/>
            <person name="Jen D."/>
            <person name="Larson L."/>
            <person name="Mehta T."/>
            <person name="Neiman D."/>
            <person name="Pearson M."/>
            <person name="Roberts A."/>
            <person name="Saif S."/>
            <person name="Shea T."/>
            <person name="Shenoy N."/>
            <person name="Sisk P."/>
            <person name="Stolte C."/>
            <person name="Sykes S."/>
            <person name="Walk T."/>
            <person name="White J."/>
            <person name="Yandava C."/>
            <person name="Haas B."/>
            <person name="Nusbaum C."/>
            <person name="Birren B."/>
        </authorList>
    </citation>
    <scope>NUCLEOTIDE SEQUENCE</scope>
    <source>
        <strain evidence="8">ATCC 64411</strain>
    </source>
</reference>
<reference evidence="8" key="3">
    <citation type="submission" date="2011-03" db="EMBL/GenBank/DDBJ databases">
        <title>Annotation of Magnaporthe poae ATCC 64411.</title>
        <authorList>
            <person name="Ma L.-J."/>
            <person name="Dead R."/>
            <person name="Young S.K."/>
            <person name="Zeng Q."/>
            <person name="Gargeya S."/>
            <person name="Fitzgerald M."/>
            <person name="Haas B."/>
            <person name="Abouelleil A."/>
            <person name="Alvarado L."/>
            <person name="Arachchi H.M."/>
            <person name="Berlin A."/>
            <person name="Brown A."/>
            <person name="Chapman S.B."/>
            <person name="Chen Z."/>
            <person name="Dunbar C."/>
            <person name="Freedman E."/>
            <person name="Gearin G."/>
            <person name="Gellesch M."/>
            <person name="Goldberg J."/>
            <person name="Griggs A."/>
            <person name="Gujja S."/>
            <person name="Heiman D."/>
            <person name="Howarth C."/>
            <person name="Larson L."/>
            <person name="Lui A."/>
            <person name="MacDonald P.J.P."/>
            <person name="Mehta T."/>
            <person name="Montmayeur A."/>
            <person name="Murphy C."/>
            <person name="Neiman D."/>
            <person name="Pearson M."/>
            <person name="Priest M."/>
            <person name="Roberts A."/>
            <person name="Saif S."/>
            <person name="Shea T."/>
            <person name="Shenoy N."/>
            <person name="Sisk P."/>
            <person name="Stolte C."/>
            <person name="Sykes S."/>
            <person name="Yandava C."/>
            <person name="Wortman J."/>
            <person name="Nusbaum C."/>
            <person name="Birren B."/>
        </authorList>
    </citation>
    <scope>NUCLEOTIDE SEQUENCE</scope>
    <source>
        <strain evidence="8">ATCC 64411</strain>
    </source>
</reference>
<dbReference type="PANTHER" id="PTHR45649">
    <property type="entry name" value="AMINO-ACID PERMEASE BAT1"/>
    <property type="match status" value="1"/>
</dbReference>
<feature type="transmembrane region" description="Helical" evidence="7">
    <location>
        <begin position="51"/>
        <end position="74"/>
    </location>
</feature>
<feature type="transmembrane region" description="Helical" evidence="7">
    <location>
        <begin position="203"/>
        <end position="221"/>
    </location>
</feature>
<feature type="compositionally biased region" description="Polar residues" evidence="6">
    <location>
        <begin position="1"/>
        <end position="10"/>
    </location>
</feature>
<feature type="transmembrane region" description="Helical" evidence="7">
    <location>
        <begin position="171"/>
        <end position="191"/>
    </location>
</feature>
<dbReference type="PIRSF" id="PIRSF006060">
    <property type="entry name" value="AA_transporter"/>
    <property type="match status" value="1"/>
</dbReference>
<accession>A0A0C4E0J4</accession>
<dbReference type="STRING" id="644358.A0A0C4E0J4"/>
<dbReference type="AlphaFoldDB" id="A0A0C4E0J4"/>
<comment type="subcellular location">
    <subcellularLocation>
        <location evidence="1">Membrane</location>
        <topology evidence="1">Multi-pass membrane protein</topology>
    </subcellularLocation>
</comment>
<reference evidence="9" key="4">
    <citation type="journal article" date="2015" name="G3 (Bethesda)">
        <title>Genome sequences of three phytopathogenic species of the Magnaporthaceae family of fungi.</title>
        <authorList>
            <person name="Okagaki L.H."/>
            <person name="Nunes C.C."/>
            <person name="Sailsbery J."/>
            <person name="Clay B."/>
            <person name="Brown D."/>
            <person name="John T."/>
            <person name="Oh Y."/>
            <person name="Young N."/>
            <person name="Fitzgerald M."/>
            <person name="Haas B.J."/>
            <person name="Zeng Q."/>
            <person name="Young S."/>
            <person name="Adiconis X."/>
            <person name="Fan L."/>
            <person name="Levin J.Z."/>
            <person name="Mitchell T.K."/>
            <person name="Okubara P.A."/>
            <person name="Farman M.L."/>
            <person name="Kohn L.M."/>
            <person name="Birren B."/>
            <person name="Ma L.-J."/>
            <person name="Dean R.A."/>
        </authorList>
    </citation>
    <scope>NUCLEOTIDE SEQUENCE</scope>
    <source>
        <strain evidence="9">ATCC 64411 / 73-15</strain>
    </source>
</reference>
<feature type="transmembrane region" description="Helical" evidence="7">
    <location>
        <begin position="80"/>
        <end position="100"/>
    </location>
</feature>
<keyword evidence="4 7" id="KW-1133">Transmembrane helix</keyword>
<dbReference type="OrthoDB" id="4476201at2759"/>
<keyword evidence="5 7" id="KW-0472">Membrane</keyword>
<evidence type="ECO:0000313" key="9">
    <source>
        <dbReference type="EnsemblFungi" id="MAPG_05871T0"/>
    </source>
</evidence>
<dbReference type="GO" id="GO:0016020">
    <property type="term" value="C:membrane"/>
    <property type="evidence" value="ECO:0007669"/>
    <property type="project" value="UniProtKB-SubCell"/>
</dbReference>
<dbReference type="Pfam" id="PF13520">
    <property type="entry name" value="AA_permease_2"/>
    <property type="match status" value="1"/>
</dbReference>
<feature type="transmembrane region" description="Helical" evidence="7">
    <location>
        <begin position="410"/>
        <end position="432"/>
    </location>
</feature>
<keyword evidence="3 7" id="KW-0812">Transmembrane</keyword>
<feature type="transmembrane region" description="Helical" evidence="7">
    <location>
        <begin position="241"/>
        <end position="260"/>
    </location>
</feature>
<dbReference type="Proteomes" id="UP000011715">
    <property type="component" value="Unassembled WGS sequence"/>
</dbReference>
<dbReference type="PANTHER" id="PTHR45649:SF24">
    <property type="entry name" value="TRANSPORT PROTEIN, PUTATIVE (AFU_ORTHOLOGUE AFUA_2G15150)-RELATED"/>
    <property type="match status" value="1"/>
</dbReference>
<evidence type="ECO:0008006" key="11">
    <source>
        <dbReference type="Google" id="ProtNLM"/>
    </source>
</evidence>
<feature type="transmembrane region" description="Helical" evidence="7">
    <location>
        <begin position="384"/>
        <end position="404"/>
    </location>
</feature>
<gene>
    <name evidence="8" type="ORF">MAPG_05871</name>
</gene>
<dbReference type="EnsemblFungi" id="MAPG_05871T0">
    <property type="protein sequence ID" value="MAPG_05871T0"/>
    <property type="gene ID" value="MAPG_05871"/>
</dbReference>
<sequence length="519" mass="56393">MRHPPTSINMAASPKKQAEDADDSSTVAGGIAEAVNLPTSELRRDLNVRTLIGFGFSLSSSWLALSLSSIIAIAQGGTVTLLYGTLVVALPYVCTGLTLAELISVYPTAGGQYHFTSILAPPGWANGLSYISGTSALFSWFAVYAGTLLIIANILFAMVIQYDLSFVPQPWHYFLIYQVINVLTTIYNVYLVKKSLKIYDISWFLSAAGCLIIPIVCLTRAEQKQSNEAVWTAFTNNTGWNDGICFLTGLITPSFAFGGLDATMHLVEETIHPKKAVSKALCYAIGLGITTAFLFTVAMAYCIDDIDAILSTPTGMPIYQLWINAMGSVDAATVFMVLILIISLVVSIATAQTASRLTWALGRDNAFYGSSYLAKVHKQLGVPVRALVANTVIVGVFGFLYLASTTAFNSFLGVAAQLLQFSFAFPAALLIWRRRSTAFLPHNRFFRLPHPVGYACHFIAVAWSVVIMIFYMFPVALPVTSSSMNYAAVVVAIGSVILGLNWIFHARKHFDGPVIEMQE</sequence>
<evidence type="ECO:0000256" key="2">
    <source>
        <dbReference type="ARBA" id="ARBA00022448"/>
    </source>
</evidence>
<evidence type="ECO:0000256" key="1">
    <source>
        <dbReference type="ARBA" id="ARBA00004141"/>
    </source>
</evidence>
<protein>
    <recommendedName>
        <fullName evidence="11">Choline transporter</fullName>
    </recommendedName>
</protein>
<organism evidence="9 10">
    <name type="scientific">Magnaporthiopsis poae (strain ATCC 64411 / 73-15)</name>
    <name type="common">Kentucky bluegrass fungus</name>
    <name type="synonym">Magnaporthe poae</name>
    <dbReference type="NCBI Taxonomy" id="644358"/>
    <lineage>
        <taxon>Eukaryota</taxon>
        <taxon>Fungi</taxon>
        <taxon>Dikarya</taxon>
        <taxon>Ascomycota</taxon>
        <taxon>Pezizomycotina</taxon>
        <taxon>Sordariomycetes</taxon>
        <taxon>Sordariomycetidae</taxon>
        <taxon>Magnaporthales</taxon>
        <taxon>Magnaporthaceae</taxon>
        <taxon>Magnaporthiopsis</taxon>
    </lineage>
</organism>
<dbReference type="GO" id="GO:0022857">
    <property type="term" value="F:transmembrane transporter activity"/>
    <property type="evidence" value="ECO:0007669"/>
    <property type="project" value="InterPro"/>
</dbReference>
<keyword evidence="10" id="KW-1185">Reference proteome</keyword>